<dbReference type="Proteomes" id="UP000218231">
    <property type="component" value="Unassembled WGS sequence"/>
</dbReference>
<name>A0A2A2KE78_9BILA</name>
<sequence length="105" mass="11245">MVGIGGVEPGIGHRLRLGSGHLRLADIHARDAGVDLCAADEAIMVGIGLVEIRLDARIDLRRRLGIGLARGERRRGDEQRQDDECGADHGNSGIHVRNGPVGRRA</sequence>
<organism evidence="2 3">
    <name type="scientific">Diploscapter pachys</name>
    <dbReference type="NCBI Taxonomy" id="2018661"/>
    <lineage>
        <taxon>Eukaryota</taxon>
        <taxon>Metazoa</taxon>
        <taxon>Ecdysozoa</taxon>
        <taxon>Nematoda</taxon>
        <taxon>Chromadorea</taxon>
        <taxon>Rhabditida</taxon>
        <taxon>Rhabditina</taxon>
        <taxon>Rhabditomorpha</taxon>
        <taxon>Rhabditoidea</taxon>
        <taxon>Rhabditidae</taxon>
        <taxon>Diploscapter</taxon>
    </lineage>
</organism>
<dbReference type="EMBL" id="LIAE01008840">
    <property type="protein sequence ID" value="PAV72153.1"/>
    <property type="molecule type" value="Genomic_DNA"/>
</dbReference>
<evidence type="ECO:0000313" key="2">
    <source>
        <dbReference type="EMBL" id="PAV72153.1"/>
    </source>
</evidence>
<accession>A0A2A2KE78</accession>
<comment type="caution">
    <text evidence="2">The sequence shown here is derived from an EMBL/GenBank/DDBJ whole genome shotgun (WGS) entry which is preliminary data.</text>
</comment>
<protein>
    <submittedName>
        <fullName evidence="2">Uncharacterized protein</fullName>
    </submittedName>
</protein>
<gene>
    <name evidence="2" type="ORF">WR25_20072</name>
</gene>
<feature type="region of interest" description="Disordered" evidence="1">
    <location>
        <begin position="71"/>
        <end position="105"/>
    </location>
</feature>
<dbReference type="AlphaFoldDB" id="A0A2A2KE78"/>
<evidence type="ECO:0000313" key="3">
    <source>
        <dbReference type="Proteomes" id="UP000218231"/>
    </source>
</evidence>
<reference evidence="2 3" key="1">
    <citation type="journal article" date="2017" name="Curr. Biol.">
        <title>Genome architecture and evolution of a unichromosomal asexual nematode.</title>
        <authorList>
            <person name="Fradin H."/>
            <person name="Zegar C."/>
            <person name="Gutwein M."/>
            <person name="Lucas J."/>
            <person name="Kovtun M."/>
            <person name="Corcoran D."/>
            <person name="Baugh L.R."/>
            <person name="Kiontke K."/>
            <person name="Gunsalus K."/>
            <person name="Fitch D.H."/>
            <person name="Piano F."/>
        </authorList>
    </citation>
    <scope>NUCLEOTIDE SEQUENCE [LARGE SCALE GENOMIC DNA]</scope>
    <source>
        <strain evidence="2">PF1309</strain>
    </source>
</reference>
<proteinExistence type="predicted"/>
<evidence type="ECO:0000256" key="1">
    <source>
        <dbReference type="SAM" id="MobiDB-lite"/>
    </source>
</evidence>
<keyword evidence="3" id="KW-1185">Reference proteome</keyword>
<feature type="compositionally biased region" description="Basic and acidic residues" evidence="1">
    <location>
        <begin position="71"/>
        <end position="87"/>
    </location>
</feature>